<dbReference type="GO" id="GO:0005737">
    <property type="term" value="C:cytoplasm"/>
    <property type="evidence" value="ECO:0007669"/>
    <property type="project" value="TreeGrafter"/>
</dbReference>
<accession>A0A4Y9ZCG0</accession>
<dbReference type="Pfam" id="PF22041">
    <property type="entry name" value="GST_C_7"/>
    <property type="match status" value="1"/>
</dbReference>
<dbReference type="Gene3D" id="3.40.30.10">
    <property type="entry name" value="Glutaredoxin"/>
    <property type="match status" value="1"/>
</dbReference>
<dbReference type="OrthoDB" id="4951845at2759"/>
<name>A0A4Y9ZCG0_9AGAM</name>
<dbReference type="AlphaFoldDB" id="A0A4Y9ZCG0"/>
<dbReference type="InterPro" id="IPR054416">
    <property type="entry name" value="GST_UstS-like_C"/>
</dbReference>
<reference evidence="2 3" key="1">
    <citation type="submission" date="2019-02" db="EMBL/GenBank/DDBJ databases">
        <title>Genome sequencing of the rare red list fungi Dentipellis fragilis.</title>
        <authorList>
            <person name="Buettner E."/>
            <person name="Kellner H."/>
        </authorList>
    </citation>
    <scope>NUCLEOTIDE SEQUENCE [LARGE SCALE GENOMIC DNA]</scope>
    <source>
        <strain evidence="2 3">DSM 105465</strain>
    </source>
</reference>
<sequence length="265" mass="29370">MSQPQPLVLYDIPYTVSGKACSPNPWKARLALTMKGIPHKTIWVEYPDIATVCKEIGVKSTTTPAAIASGAPQYTLPVLQDHNTGALISDSFNIALYLDKTYPHTIRLIPEGTDAFQAMCVDVFVEKMLLPLALIYAVEASESLSPRSTEYFRRTREAAFGKRLEELSPEGPVRDAHWKQCLDGLTVVQGWTNENRNGGESLYIMGDTPSFADVVIVSILICIKALAGAESDGWRVLMEANRGHWARLVAAFDQWIWVDEESTKP</sequence>
<comment type="caution">
    <text evidence="2">The sequence shown here is derived from an EMBL/GenBank/DDBJ whole genome shotgun (WGS) entry which is preliminary data.</text>
</comment>
<evidence type="ECO:0000313" key="2">
    <source>
        <dbReference type="EMBL" id="TFY71089.1"/>
    </source>
</evidence>
<evidence type="ECO:0000259" key="1">
    <source>
        <dbReference type="PROSITE" id="PS50404"/>
    </source>
</evidence>
<feature type="domain" description="GST N-terminal" evidence="1">
    <location>
        <begin position="12"/>
        <end position="106"/>
    </location>
</feature>
<dbReference type="SUPFAM" id="SSF52833">
    <property type="entry name" value="Thioredoxin-like"/>
    <property type="match status" value="1"/>
</dbReference>
<dbReference type="EMBL" id="SEOQ01000067">
    <property type="protein sequence ID" value="TFY71089.1"/>
    <property type="molecule type" value="Genomic_DNA"/>
</dbReference>
<organism evidence="2 3">
    <name type="scientific">Dentipellis fragilis</name>
    <dbReference type="NCBI Taxonomy" id="205917"/>
    <lineage>
        <taxon>Eukaryota</taxon>
        <taxon>Fungi</taxon>
        <taxon>Dikarya</taxon>
        <taxon>Basidiomycota</taxon>
        <taxon>Agaricomycotina</taxon>
        <taxon>Agaricomycetes</taxon>
        <taxon>Russulales</taxon>
        <taxon>Hericiaceae</taxon>
        <taxon>Dentipellis</taxon>
    </lineage>
</organism>
<dbReference type="Proteomes" id="UP000298327">
    <property type="component" value="Unassembled WGS sequence"/>
</dbReference>
<dbReference type="STRING" id="205917.A0A4Y9ZCG0"/>
<dbReference type="Pfam" id="PF13409">
    <property type="entry name" value="GST_N_2"/>
    <property type="match status" value="1"/>
</dbReference>
<dbReference type="PANTHER" id="PTHR43968">
    <property type="match status" value="1"/>
</dbReference>
<dbReference type="InterPro" id="IPR004045">
    <property type="entry name" value="Glutathione_S-Trfase_N"/>
</dbReference>
<dbReference type="PROSITE" id="PS50404">
    <property type="entry name" value="GST_NTER"/>
    <property type="match status" value="1"/>
</dbReference>
<proteinExistence type="predicted"/>
<keyword evidence="3" id="KW-1185">Reference proteome</keyword>
<dbReference type="InterPro" id="IPR036249">
    <property type="entry name" value="Thioredoxin-like_sf"/>
</dbReference>
<protein>
    <recommendedName>
        <fullName evidence="1">GST N-terminal domain-containing protein</fullName>
    </recommendedName>
</protein>
<evidence type="ECO:0000313" key="3">
    <source>
        <dbReference type="Proteomes" id="UP000298327"/>
    </source>
</evidence>
<dbReference type="PANTHER" id="PTHR43968:SF6">
    <property type="entry name" value="GLUTATHIONE S-TRANSFERASE OMEGA"/>
    <property type="match status" value="1"/>
</dbReference>
<dbReference type="InterPro" id="IPR050983">
    <property type="entry name" value="GST_Omega/HSP26"/>
</dbReference>
<dbReference type="Gene3D" id="1.20.1050.10">
    <property type="match status" value="1"/>
</dbReference>
<gene>
    <name evidence="2" type="ORF">EVG20_g1914</name>
</gene>